<accession>B2A5Z8</accession>
<dbReference type="KEGG" id="nth:Nther_1843"/>
<organism evidence="2 3">
    <name type="scientific">Natranaerobius thermophilus (strain ATCC BAA-1301 / DSM 18059 / JW/NM-WN-LF)</name>
    <dbReference type="NCBI Taxonomy" id="457570"/>
    <lineage>
        <taxon>Bacteria</taxon>
        <taxon>Bacillati</taxon>
        <taxon>Bacillota</taxon>
        <taxon>Clostridia</taxon>
        <taxon>Natranaerobiales</taxon>
        <taxon>Natranaerobiaceae</taxon>
        <taxon>Natranaerobius</taxon>
    </lineage>
</organism>
<reference evidence="2 3" key="2">
    <citation type="journal article" date="2011" name="J. Bacteriol.">
        <title>Complete genome sequence of the anaerobic, halophilic alkalithermophile Natranaerobius thermophilus JW/NM-WN-LF.</title>
        <authorList>
            <person name="Zhao B."/>
            <person name="Mesbah N.M."/>
            <person name="Dalin E."/>
            <person name="Goodwin L."/>
            <person name="Nolan M."/>
            <person name="Pitluck S."/>
            <person name="Chertkov O."/>
            <person name="Brettin T.S."/>
            <person name="Han J."/>
            <person name="Larimer F.W."/>
            <person name="Land M.L."/>
            <person name="Hauser L."/>
            <person name="Kyrpides N."/>
            <person name="Wiegel J."/>
        </authorList>
    </citation>
    <scope>NUCLEOTIDE SEQUENCE [LARGE SCALE GENOMIC DNA]</scope>
    <source>
        <strain evidence="3">ATCC BAA-1301 / DSM 18059 / JW/NM-WN-LF</strain>
    </source>
</reference>
<dbReference type="Gene3D" id="3.30.2010.10">
    <property type="entry name" value="Metalloproteases ('zincins'), catalytic domain"/>
    <property type="match status" value="1"/>
</dbReference>
<dbReference type="eggNOG" id="COG1451">
    <property type="taxonomic scope" value="Bacteria"/>
</dbReference>
<reference evidence="2 3" key="1">
    <citation type="submission" date="2008-04" db="EMBL/GenBank/DDBJ databases">
        <title>Complete sequence of chromosome of Natranaerobius thermophilus JW/NM-WN-LF.</title>
        <authorList>
            <consortium name="US DOE Joint Genome Institute"/>
            <person name="Copeland A."/>
            <person name="Lucas S."/>
            <person name="Lapidus A."/>
            <person name="Glavina del Rio T."/>
            <person name="Dalin E."/>
            <person name="Tice H."/>
            <person name="Bruce D."/>
            <person name="Goodwin L."/>
            <person name="Pitluck S."/>
            <person name="Chertkov O."/>
            <person name="Brettin T."/>
            <person name="Detter J.C."/>
            <person name="Han C."/>
            <person name="Kuske C.R."/>
            <person name="Schmutz J."/>
            <person name="Larimer F."/>
            <person name="Land M."/>
            <person name="Hauser L."/>
            <person name="Kyrpides N."/>
            <person name="Lykidis A."/>
            <person name="Mesbah N.M."/>
            <person name="Wiegel J."/>
        </authorList>
    </citation>
    <scope>NUCLEOTIDE SEQUENCE [LARGE SCALE GENOMIC DNA]</scope>
    <source>
        <strain evidence="3">ATCC BAA-1301 / DSM 18059 / JW/NM-WN-LF</strain>
    </source>
</reference>
<keyword evidence="3" id="KW-1185">Reference proteome</keyword>
<dbReference type="HOGENOM" id="CLU_065947_2_2_9"/>
<dbReference type="OrthoDB" id="9811177at2"/>
<name>B2A5Z8_NATTJ</name>
<dbReference type="EMBL" id="CP001034">
    <property type="protein sequence ID" value="ACB85415.1"/>
    <property type="molecule type" value="Genomic_DNA"/>
</dbReference>
<feature type="domain" description="YgjP-like metallopeptidase" evidence="1">
    <location>
        <begin position="23"/>
        <end position="248"/>
    </location>
</feature>
<dbReference type="AlphaFoldDB" id="B2A5Z8"/>
<dbReference type="Pfam" id="PF01863">
    <property type="entry name" value="YgjP-like"/>
    <property type="match status" value="1"/>
</dbReference>
<evidence type="ECO:0000259" key="1">
    <source>
        <dbReference type="Pfam" id="PF01863"/>
    </source>
</evidence>
<dbReference type="STRING" id="457570.Nther_1843"/>
<dbReference type="InterPro" id="IPR002725">
    <property type="entry name" value="YgjP-like_metallopeptidase"/>
</dbReference>
<dbReference type="Proteomes" id="UP000001683">
    <property type="component" value="Chromosome"/>
</dbReference>
<proteinExistence type="predicted"/>
<sequence length="254" mass="30276">MVISFEYGGEAIQIYIFKRNRTSLEIQVETSGNVRVLAPKGVSESQIRKIVWNRADWIIERVKYFQELRRYTNKQFVSGETFYYLGRAYKLKIVSVNSIKKQGNKFSSPDIPIIGLESHQNVSIRNGYLCVVSCDNDSNSIRTTLLNWYWEQTLNQVKQRVRYYQPYIKYRPSGIKVRDQKRLWASCTSKNYLHFNWRCSMAPEAVLDYLVVHEMSHLIHKNHSSQFWKYVGNILPDYKWRRQWLKNHGLKLDF</sequence>
<dbReference type="InParanoid" id="B2A5Z8"/>
<dbReference type="PANTHER" id="PTHR30399:SF1">
    <property type="entry name" value="UTP PYROPHOSPHATASE"/>
    <property type="match status" value="1"/>
</dbReference>
<dbReference type="RefSeq" id="WP_012448280.1">
    <property type="nucleotide sequence ID" value="NC_010718.1"/>
</dbReference>
<dbReference type="PANTHER" id="PTHR30399">
    <property type="entry name" value="UNCHARACTERIZED PROTEIN YGJP"/>
    <property type="match status" value="1"/>
</dbReference>
<evidence type="ECO:0000313" key="3">
    <source>
        <dbReference type="Proteomes" id="UP000001683"/>
    </source>
</evidence>
<dbReference type="CDD" id="cd07344">
    <property type="entry name" value="M48_yhfN_like"/>
    <property type="match status" value="1"/>
</dbReference>
<gene>
    <name evidence="2" type="ordered locus">Nther_1843</name>
</gene>
<dbReference type="InterPro" id="IPR053136">
    <property type="entry name" value="UTP_pyrophosphatase-like"/>
</dbReference>
<evidence type="ECO:0000313" key="2">
    <source>
        <dbReference type="EMBL" id="ACB85415.1"/>
    </source>
</evidence>
<protein>
    <recommendedName>
        <fullName evidence="1">YgjP-like metallopeptidase domain-containing protein</fullName>
    </recommendedName>
</protein>